<sequence>MSYRAADRSLEEASKLAMAELTQQANYDEQPGPGRKGFGKGEDGSMDRLFVSRVPQSVSKEDLRAYFSQFGELTDVYLPQPPGSTSHKGIAFVSFENTGGPRECKHRGA</sequence>
<evidence type="ECO:0000259" key="3">
    <source>
        <dbReference type="PROSITE" id="PS50102"/>
    </source>
</evidence>
<dbReference type="PANTHER" id="PTHR48035:SF2">
    <property type="entry name" value="RNA-BINDING REGION RNP-1 DOMAIN-CONTAINING PROTEIN"/>
    <property type="match status" value="1"/>
</dbReference>
<comment type="caution">
    <text evidence="4">The sequence shown here is derived from an EMBL/GenBank/DDBJ whole genome shotgun (WGS) entry which is preliminary data.</text>
</comment>
<feature type="non-terminal residue" evidence="4">
    <location>
        <position position="109"/>
    </location>
</feature>
<evidence type="ECO:0000256" key="2">
    <source>
        <dbReference type="SAM" id="MobiDB-lite"/>
    </source>
</evidence>
<dbReference type="SUPFAM" id="SSF54928">
    <property type="entry name" value="RNA-binding domain, RBD"/>
    <property type="match status" value="1"/>
</dbReference>
<organism evidence="4 5">
    <name type="scientific">Prorocentrum cordatum</name>
    <dbReference type="NCBI Taxonomy" id="2364126"/>
    <lineage>
        <taxon>Eukaryota</taxon>
        <taxon>Sar</taxon>
        <taxon>Alveolata</taxon>
        <taxon>Dinophyceae</taxon>
        <taxon>Prorocentrales</taxon>
        <taxon>Prorocentraceae</taxon>
        <taxon>Prorocentrum</taxon>
    </lineage>
</organism>
<accession>A0ABN9QKS1</accession>
<dbReference type="PANTHER" id="PTHR48035">
    <property type="entry name" value="HETEROGENEOUS NUCLEAR RIBONUCLEOPROTEIN 1"/>
    <property type="match status" value="1"/>
</dbReference>
<proteinExistence type="predicted"/>
<keyword evidence="5" id="KW-1185">Reference proteome</keyword>
<name>A0ABN9QKS1_9DINO</name>
<dbReference type="PROSITE" id="PS50102">
    <property type="entry name" value="RRM"/>
    <property type="match status" value="1"/>
</dbReference>
<dbReference type="EMBL" id="CAUYUJ010003703">
    <property type="protein sequence ID" value="CAK0806408.1"/>
    <property type="molecule type" value="Genomic_DNA"/>
</dbReference>
<feature type="domain" description="RRM" evidence="3">
    <location>
        <begin position="47"/>
        <end position="97"/>
    </location>
</feature>
<dbReference type="SMART" id="SM00360">
    <property type="entry name" value="RRM"/>
    <property type="match status" value="1"/>
</dbReference>
<protein>
    <recommendedName>
        <fullName evidence="3">RRM domain-containing protein</fullName>
    </recommendedName>
</protein>
<evidence type="ECO:0000313" key="5">
    <source>
        <dbReference type="Proteomes" id="UP001189429"/>
    </source>
</evidence>
<dbReference type="Gene3D" id="3.30.70.330">
    <property type="match status" value="1"/>
</dbReference>
<gene>
    <name evidence="4" type="ORF">PCOR1329_LOCUS12643</name>
</gene>
<dbReference type="InterPro" id="IPR053260">
    <property type="entry name" value="hnRNP"/>
</dbReference>
<dbReference type="Proteomes" id="UP001189429">
    <property type="component" value="Unassembled WGS sequence"/>
</dbReference>
<dbReference type="InterPro" id="IPR000504">
    <property type="entry name" value="RRM_dom"/>
</dbReference>
<dbReference type="InterPro" id="IPR035979">
    <property type="entry name" value="RBD_domain_sf"/>
</dbReference>
<evidence type="ECO:0000256" key="1">
    <source>
        <dbReference type="PROSITE-ProRule" id="PRU00176"/>
    </source>
</evidence>
<dbReference type="Pfam" id="PF00076">
    <property type="entry name" value="RRM_1"/>
    <property type="match status" value="1"/>
</dbReference>
<dbReference type="InterPro" id="IPR012677">
    <property type="entry name" value="Nucleotide-bd_a/b_plait_sf"/>
</dbReference>
<feature type="region of interest" description="Disordered" evidence="2">
    <location>
        <begin position="14"/>
        <end position="45"/>
    </location>
</feature>
<evidence type="ECO:0000313" key="4">
    <source>
        <dbReference type="EMBL" id="CAK0806408.1"/>
    </source>
</evidence>
<reference evidence="4" key="1">
    <citation type="submission" date="2023-10" db="EMBL/GenBank/DDBJ databases">
        <authorList>
            <person name="Chen Y."/>
            <person name="Shah S."/>
            <person name="Dougan E. K."/>
            <person name="Thang M."/>
            <person name="Chan C."/>
        </authorList>
    </citation>
    <scope>NUCLEOTIDE SEQUENCE [LARGE SCALE GENOMIC DNA]</scope>
</reference>
<keyword evidence="1" id="KW-0694">RNA-binding</keyword>